<comment type="caution">
    <text evidence="1">The sequence shown here is derived from an EMBL/GenBank/DDBJ whole genome shotgun (WGS) entry which is preliminary data.</text>
</comment>
<evidence type="ECO:0000313" key="2">
    <source>
        <dbReference type="Proteomes" id="UP001221757"/>
    </source>
</evidence>
<organism evidence="1 2">
    <name type="scientific">Mycena rosella</name>
    <name type="common">Pink bonnet</name>
    <name type="synonym">Agaricus rosellus</name>
    <dbReference type="NCBI Taxonomy" id="1033263"/>
    <lineage>
        <taxon>Eukaryota</taxon>
        <taxon>Fungi</taxon>
        <taxon>Dikarya</taxon>
        <taxon>Basidiomycota</taxon>
        <taxon>Agaricomycotina</taxon>
        <taxon>Agaricomycetes</taxon>
        <taxon>Agaricomycetidae</taxon>
        <taxon>Agaricales</taxon>
        <taxon>Marasmiineae</taxon>
        <taxon>Mycenaceae</taxon>
        <taxon>Mycena</taxon>
    </lineage>
</organism>
<proteinExistence type="predicted"/>
<name>A0AAD7CQ91_MYCRO</name>
<gene>
    <name evidence="1" type="ORF">B0H17DRAFT_1145734</name>
</gene>
<accession>A0AAD7CQ91</accession>
<dbReference type="SUPFAM" id="SSF56112">
    <property type="entry name" value="Protein kinase-like (PK-like)"/>
    <property type="match status" value="1"/>
</dbReference>
<reference evidence="1" key="1">
    <citation type="submission" date="2023-03" db="EMBL/GenBank/DDBJ databases">
        <title>Massive genome expansion in bonnet fungi (Mycena s.s.) driven by repeated elements and novel gene families across ecological guilds.</title>
        <authorList>
            <consortium name="Lawrence Berkeley National Laboratory"/>
            <person name="Harder C.B."/>
            <person name="Miyauchi S."/>
            <person name="Viragh M."/>
            <person name="Kuo A."/>
            <person name="Thoen E."/>
            <person name="Andreopoulos B."/>
            <person name="Lu D."/>
            <person name="Skrede I."/>
            <person name="Drula E."/>
            <person name="Henrissat B."/>
            <person name="Morin E."/>
            <person name="Kohler A."/>
            <person name="Barry K."/>
            <person name="LaButti K."/>
            <person name="Morin E."/>
            <person name="Salamov A."/>
            <person name="Lipzen A."/>
            <person name="Mereny Z."/>
            <person name="Hegedus B."/>
            <person name="Baldrian P."/>
            <person name="Stursova M."/>
            <person name="Weitz H."/>
            <person name="Taylor A."/>
            <person name="Grigoriev I.V."/>
            <person name="Nagy L.G."/>
            <person name="Martin F."/>
            <person name="Kauserud H."/>
        </authorList>
    </citation>
    <scope>NUCLEOTIDE SEQUENCE</scope>
    <source>
        <strain evidence="1">CBHHK067</strain>
    </source>
</reference>
<dbReference type="EMBL" id="JARKIE010000284">
    <property type="protein sequence ID" value="KAJ7658028.1"/>
    <property type="molecule type" value="Genomic_DNA"/>
</dbReference>
<evidence type="ECO:0000313" key="1">
    <source>
        <dbReference type="EMBL" id="KAJ7658028.1"/>
    </source>
</evidence>
<dbReference type="AlphaFoldDB" id="A0AAD7CQ91"/>
<keyword evidence="2" id="KW-1185">Reference proteome</keyword>
<dbReference type="Gene3D" id="1.10.510.10">
    <property type="entry name" value="Transferase(Phosphotransferase) domain 1"/>
    <property type="match status" value="1"/>
</dbReference>
<dbReference type="Proteomes" id="UP001221757">
    <property type="component" value="Unassembled WGS sequence"/>
</dbReference>
<protein>
    <recommendedName>
        <fullName evidence="3">Protein kinase domain-containing protein</fullName>
    </recommendedName>
</protein>
<dbReference type="InterPro" id="IPR011009">
    <property type="entry name" value="Kinase-like_dom_sf"/>
</dbReference>
<evidence type="ECO:0008006" key="3">
    <source>
        <dbReference type="Google" id="ProtNLM"/>
    </source>
</evidence>
<sequence length="157" mass="18272">MMDGSKMFPNKYHPQHPKLNRDFYSGRAKFYTRTRKPPKYYIIDFGLSRGYVTRNPPPLEPPILGGDKTVPEFEFPEDGAPPKPCDPFPADVYYLGNMILQDFIEGYLSLDYTNGRLYRSEFMIGLAEDMVAKDPEKRPTMNEVVECFAKIRKRLNF</sequence>